<evidence type="ECO:0000313" key="2">
    <source>
        <dbReference type="Proteomes" id="UP000005387"/>
    </source>
</evidence>
<dbReference type="AlphaFoldDB" id="E0I8Q0"/>
<organism evidence="1 2">
    <name type="scientific">Paenibacillus curdlanolyticus YK9</name>
    <dbReference type="NCBI Taxonomy" id="717606"/>
    <lineage>
        <taxon>Bacteria</taxon>
        <taxon>Bacillati</taxon>
        <taxon>Bacillota</taxon>
        <taxon>Bacilli</taxon>
        <taxon>Bacillales</taxon>
        <taxon>Paenibacillaceae</taxon>
        <taxon>Paenibacillus</taxon>
    </lineage>
</organism>
<dbReference type="RefSeq" id="WP_006038034.1">
    <property type="nucleotide sequence ID" value="NZ_AEDD01000005.1"/>
</dbReference>
<reference evidence="1 2" key="1">
    <citation type="submission" date="2010-07" db="EMBL/GenBank/DDBJ databases">
        <title>The draft genome of Paenibacillus curdlanolyticus YK9.</title>
        <authorList>
            <consortium name="US DOE Joint Genome Institute (JGI-PGF)"/>
            <person name="Lucas S."/>
            <person name="Copeland A."/>
            <person name="Lapidus A."/>
            <person name="Cheng J.-F."/>
            <person name="Bruce D."/>
            <person name="Goodwin L."/>
            <person name="Pitluck S."/>
            <person name="Land M.L."/>
            <person name="Hauser L."/>
            <person name="Chang Y.-J."/>
            <person name="Jeffries C."/>
            <person name="Anderson I.J."/>
            <person name="Johnson E."/>
            <person name="Loganathan U."/>
            <person name="Mulhopadhyay B."/>
            <person name="Kyrpides N."/>
            <person name="Woyke T.J."/>
        </authorList>
    </citation>
    <scope>NUCLEOTIDE SEQUENCE [LARGE SCALE GENOMIC DNA]</scope>
    <source>
        <strain evidence="1 2">YK9</strain>
    </source>
</reference>
<dbReference type="Proteomes" id="UP000005387">
    <property type="component" value="Unassembled WGS sequence"/>
</dbReference>
<name>E0I8Q0_9BACL</name>
<accession>E0I8Q0</accession>
<dbReference type="EMBL" id="AEDD01000005">
    <property type="protein sequence ID" value="EFM10784.1"/>
    <property type="molecule type" value="Genomic_DNA"/>
</dbReference>
<gene>
    <name evidence="1" type="ORF">PaecuDRAFT_2028</name>
</gene>
<protein>
    <submittedName>
        <fullName evidence="1">Uncharacterized protein</fullName>
    </submittedName>
</protein>
<evidence type="ECO:0000313" key="1">
    <source>
        <dbReference type="EMBL" id="EFM10784.1"/>
    </source>
</evidence>
<proteinExistence type="predicted"/>
<keyword evidence="2" id="KW-1185">Reference proteome</keyword>
<dbReference type="eggNOG" id="ENOG50306H2">
    <property type="taxonomic scope" value="Bacteria"/>
</dbReference>
<sequence length="220" mass="23249">MPSLLRTVNGTTALFATTSLKSKTEGILSANFELVTNARSGISDFILNITQNACNLATIKLKSLSPTKSRLTASFGKQVRGISSANIVLTHKNSYVSGHGCINKKKVVLSQTHSGCKEGCGCKGCGSSNGRLKVKFLNGTKLKICMDKTLKAALKRLISKLSRIIKRLGDHSRRGGAAPDPACLARCIRISTICQAACGIFAIFCIPACLAAQAICIATC</sequence>